<comment type="caution">
    <text evidence="1">The sequence shown here is derived from an EMBL/GenBank/DDBJ whole genome shotgun (WGS) entry which is preliminary data.</text>
</comment>
<dbReference type="AlphaFoldDB" id="A0A0L6CS56"/>
<dbReference type="EMBL" id="LGVV01000055">
    <property type="protein sequence ID" value="KNX40378.1"/>
    <property type="molecule type" value="Genomic_DNA"/>
</dbReference>
<evidence type="ECO:0000313" key="1">
    <source>
        <dbReference type="EMBL" id="KNX40378.1"/>
    </source>
</evidence>
<proteinExistence type="predicted"/>
<name>A0A0L6CS56_9RHOB</name>
<dbReference type="RefSeq" id="WP_050663933.1">
    <property type="nucleotide sequence ID" value="NZ_CP118494.1"/>
</dbReference>
<keyword evidence="2" id="KW-1185">Reference proteome</keyword>
<evidence type="ECO:0008006" key="3">
    <source>
        <dbReference type="Google" id="ProtNLM"/>
    </source>
</evidence>
<dbReference type="OrthoDB" id="7659281at2"/>
<protein>
    <recommendedName>
        <fullName evidence="3">Lipoprotein</fullName>
    </recommendedName>
</protein>
<dbReference type="STRING" id="74031.SAMN04488077_10252"/>
<gene>
    <name evidence="1" type="ORF">ROTO_30830</name>
</gene>
<organism evidence="1 2">
    <name type="scientific">Roseovarius tolerans</name>
    <dbReference type="NCBI Taxonomy" id="74031"/>
    <lineage>
        <taxon>Bacteria</taxon>
        <taxon>Pseudomonadati</taxon>
        <taxon>Pseudomonadota</taxon>
        <taxon>Alphaproteobacteria</taxon>
        <taxon>Rhodobacterales</taxon>
        <taxon>Roseobacteraceae</taxon>
        <taxon>Roseovarius</taxon>
    </lineage>
</organism>
<evidence type="ECO:0000313" key="2">
    <source>
        <dbReference type="Proteomes" id="UP000037046"/>
    </source>
</evidence>
<sequence length="111" mass="11998">MLRGAGIVALSLVLLAGCAERNERVIFNGNYYPAKSKGEKAERRDFTASVKRVSRGPEGARKAVLHEATRYCLLNFGTSEIEWAGVPAGGEGPVYARAGDRLSVSGRCIIW</sequence>
<dbReference type="PROSITE" id="PS51257">
    <property type="entry name" value="PROKAR_LIPOPROTEIN"/>
    <property type="match status" value="1"/>
</dbReference>
<dbReference type="Proteomes" id="UP000037046">
    <property type="component" value="Unassembled WGS sequence"/>
</dbReference>
<accession>A0A0L6CS56</accession>
<dbReference type="PATRIC" id="fig|74031.6.peg.3147"/>
<reference evidence="2" key="1">
    <citation type="submission" date="2015-07" db="EMBL/GenBank/DDBJ databases">
        <title>Draft Genome Sequence of Roseovarius tolerans EL-164, a producer of N-Acylated Alanine Methyl Esters (NAMEs).</title>
        <authorList>
            <person name="Voget S."/>
            <person name="Bruns H."/>
            <person name="Wagner-Doebler I."/>
            <person name="Schulz S."/>
            <person name="Daniel R."/>
        </authorList>
    </citation>
    <scope>NUCLEOTIDE SEQUENCE [LARGE SCALE GENOMIC DNA]</scope>
    <source>
        <strain evidence="2">EL-164</strain>
    </source>
</reference>